<proteinExistence type="predicted"/>
<dbReference type="InterPro" id="IPR017601">
    <property type="entry name" value="DGQHR-contain_dom"/>
</dbReference>
<name>L0H031_9GAMM</name>
<dbReference type="RefSeq" id="WP_015281554.1">
    <property type="nucleotide sequence ID" value="NC_019940.1"/>
</dbReference>
<reference evidence="2 3" key="1">
    <citation type="submission" date="2011-09" db="EMBL/GenBank/DDBJ databases">
        <title>Complete sequence of chromosome of Thioflavicoccus mobilis 8321.</title>
        <authorList>
            <consortium name="US DOE Joint Genome Institute"/>
            <person name="Lucas S."/>
            <person name="Han J."/>
            <person name="Lapidus A."/>
            <person name="Cheng J.-F."/>
            <person name="Goodwin L."/>
            <person name="Pitluck S."/>
            <person name="Peters L."/>
            <person name="Ovchinnikova G."/>
            <person name="Lu M."/>
            <person name="Detter J.C."/>
            <person name="Han C."/>
            <person name="Tapia R."/>
            <person name="Land M."/>
            <person name="Hauser L."/>
            <person name="Kyrpides N."/>
            <person name="Ivanova N."/>
            <person name="Pagani I."/>
            <person name="Vogl K."/>
            <person name="Liu Z."/>
            <person name="Imhoff J."/>
            <person name="Thiel V."/>
            <person name="Frigaard N.-U."/>
            <person name="Bryant D."/>
            <person name="Woyke T."/>
        </authorList>
    </citation>
    <scope>NUCLEOTIDE SEQUENCE [LARGE SCALE GENOMIC DNA]</scope>
    <source>
        <strain evidence="2 3">8321</strain>
    </source>
</reference>
<dbReference type="NCBIfam" id="TIGR03187">
    <property type="entry name" value="DGQHR"/>
    <property type="match status" value="1"/>
</dbReference>
<evidence type="ECO:0000313" key="3">
    <source>
        <dbReference type="Proteomes" id="UP000010816"/>
    </source>
</evidence>
<dbReference type="NCBIfam" id="TIGR03233">
    <property type="entry name" value="DNA_S_dndB"/>
    <property type="match status" value="1"/>
</dbReference>
<dbReference type="KEGG" id="tmb:Thimo_2711"/>
<dbReference type="PATRIC" id="fig|765912.4.peg.2659"/>
<dbReference type="CDD" id="cd16412">
    <property type="entry name" value="dndB"/>
    <property type="match status" value="1"/>
</dbReference>
<dbReference type="eggNOG" id="ENOG502Z8U6">
    <property type="taxonomic scope" value="Bacteria"/>
</dbReference>
<sequence>MDIEPTLSFPVIRGLQARREYYVAMWTLRMLRQIAIFDEDELPPELRAQRTINRARIPEISDYILDNPNDYVFSALTVSIDSEIQFSPLPGQDRLGVLQVPMDARFIINDGQHRRAAIIQALEQRPELGVETIAVVFFLDVGLDRCQQMFADLNRYAIRPSRSLGVLYDHRDDKARLARLVIGKSDAFRDIVDMEKSSLAPRSRKLFTLSAFYNACADLVDGLASGNLGQDADLARRYWEAAAEVIPEWANVIAGNMLASEVRQDYIHSHGLALQALGKAGNALLKAHPRDWPEHLHVLSRIDWSRSNAKLWEGRALSGGRVVKGSNNVVLTSNIIKQAMGLALSPDEQRVEDALARGSREPGTGAAPAKTKAKSARKGSARVTAPDQTLEAEHGGTA</sequence>
<accession>L0H031</accession>
<organism evidence="2 3">
    <name type="scientific">Thioflavicoccus mobilis 8321</name>
    <dbReference type="NCBI Taxonomy" id="765912"/>
    <lineage>
        <taxon>Bacteria</taxon>
        <taxon>Pseudomonadati</taxon>
        <taxon>Pseudomonadota</taxon>
        <taxon>Gammaproteobacteria</taxon>
        <taxon>Chromatiales</taxon>
        <taxon>Chromatiaceae</taxon>
        <taxon>Thioflavicoccus</taxon>
    </lineage>
</organism>
<gene>
    <name evidence="2" type="ORF">Thimo_2711</name>
</gene>
<dbReference type="InterPro" id="IPR017642">
    <property type="entry name" value="DNA_S_mod_DndB"/>
</dbReference>
<dbReference type="Pfam" id="PF14072">
    <property type="entry name" value="DndB"/>
    <property type="match status" value="1"/>
</dbReference>
<protein>
    <submittedName>
        <fullName evidence="2">DNA sulfur modification protein DndB</fullName>
    </submittedName>
</protein>
<dbReference type="STRING" id="765912.Thimo_2711"/>
<dbReference type="EMBL" id="CP003051">
    <property type="protein sequence ID" value="AGA91422.1"/>
    <property type="molecule type" value="Genomic_DNA"/>
</dbReference>
<dbReference type="AlphaFoldDB" id="L0H031"/>
<evidence type="ECO:0000256" key="1">
    <source>
        <dbReference type="SAM" id="MobiDB-lite"/>
    </source>
</evidence>
<dbReference type="OrthoDB" id="3524978at2"/>
<keyword evidence="3" id="KW-1185">Reference proteome</keyword>
<evidence type="ECO:0000313" key="2">
    <source>
        <dbReference type="EMBL" id="AGA91422.1"/>
    </source>
</evidence>
<feature type="compositionally biased region" description="Basic residues" evidence="1">
    <location>
        <begin position="371"/>
        <end position="380"/>
    </location>
</feature>
<feature type="region of interest" description="Disordered" evidence="1">
    <location>
        <begin position="355"/>
        <end position="398"/>
    </location>
</feature>
<dbReference type="HOGENOM" id="CLU_036711_1_0_6"/>
<dbReference type="Proteomes" id="UP000010816">
    <property type="component" value="Chromosome"/>
</dbReference>